<keyword evidence="6" id="KW-0813">Transport</keyword>
<comment type="similarity">
    <text evidence="2 6">Belongs to the copper transporter (Ctr) (TC 1.A.56) family. SLC31A subfamily.</text>
</comment>
<dbReference type="PANTHER" id="PTHR12483:SF73">
    <property type="entry name" value="COPPER TRANSPORT PROTEIN CTR3"/>
    <property type="match status" value="1"/>
</dbReference>
<dbReference type="GO" id="GO:0016020">
    <property type="term" value="C:membrane"/>
    <property type="evidence" value="ECO:0007669"/>
    <property type="project" value="UniProtKB-SubCell"/>
</dbReference>
<keyword evidence="6" id="KW-0406">Ion transport</keyword>
<organism evidence="7 8">
    <name type="scientific">Filobasidium floriforme</name>
    <dbReference type="NCBI Taxonomy" id="5210"/>
    <lineage>
        <taxon>Eukaryota</taxon>
        <taxon>Fungi</taxon>
        <taxon>Dikarya</taxon>
        <taxon>Basidiomycota</taxon>
        <taxon>Agaricomycotina</taxon>
        <taxon>Tremellomycetes</taxon>
        <taxon>Filobasidiales</taxon>
        <taxon>Filobasidiaceae</taxon>
        <taxon>Filobasidium</taxon>
    </lineage>
</organism>
<dbReference type="InterPro" id="IPR007274">
    <property type="entry name" value="Cop_transporter"/>
</dbReference>
<evidence type="ECO:0000256" key="5">
    <source>
        <dbReference type="ARBA" id="ARBA00023136"/>
    </source>
</evidence>
<keyword evidence="4 6" id="KW-1133">Transmembrane helix</keyword>
<evidence type="ECO:0000256" key="3">
    <source>
        <dbReference type="ARBA" id="ARBA00022692"/>
    </source>
</evidence>
<feature type="transmembrane region" description="Helical" evidence="6">
    <location>
        <begin position="197"/>
        <end position="218"/>
    </location>
</feature>
<evidence type="ECO:0000256" key="1">
    <source>
        <dbReference type="ARBA" id="ARBA00004141"/>
    </source>
</evidence>
<keyword evidence="6" id="KW-0186">Copper</keyword>
<evidence type="ECO:0000256" key="4">
    <source>
        <dbReference type="ARBA" id="ARBA00022989"/>
    </source>
</evidence>
<keyword evidence="5 6" id="KW-0472">Membrane</keyword>
<dbReference type="Proteomes" id="UP000812966">
    <property type="component" value="Unassembled WGS sequence"/>
</dbReference>
<keyword evidence="8" id="KW-1185">Reference proteome</keyword>
<dbReference type="Pfam" id="PF04145">
    <property type="entry name" value="Ctr"/>
    <property type="match status" value="1"/>
</dbReference>
<proteinExistence type="inferred from homology"/>
<keyword evidence="6" id="KW-0187">Copper transport</keyword>
<sequence>MSGMDHGGSDAGGGAACKISMLWNWNTVDSCFISSDWHVRSKGGFAGSCIGVVALVILLEGLKYLQRKHDRSIVVANAKRARRMKKQKMMEDQEYSDDFEQRGAEILREKDYGINETVQDPSSSATSSSCCNPPPAPTPIPAPLVPALISTFIQSPSDPPTRLRLTVPQQALRALIHTAQFAVAYFVMLLAMYFNGYIIICIFLGAYIGSFIFSWDVLEGGGGDDAQETTGCCG</sequence>
<evidence type="ECO:0000256" key="6">
    <source>
        <dbReference type="RuleBase" id="RU367022"/>
    </source>
</evidence>
<comment type="caution">
    <text evidence="7">The sequence shown here is derived from an EMBL/GenBank/DDBJ whole genome shotgun (WGS) entry which is preliminary data.</text>
</comment>
<protein>
    <recommendedName>
        <fullName evidence="6">Copper transport protein</fullName>
    </recommendedName>
</protein>
<keyword evidence="3 6" id="KW-0812">Transmembrane</keyword>
<evidence type="ECO:0000313" key="7">
    <source>
        <dbReference type="EMBL" id="KAG7553602.1"/>
    </source>
</evidence>
<accession>A0A8K0JLK8</accession>
<comment type="subcellular location">
    <subcellularLocation>
        <location evidence="1 6">Membrane</location>
        <topology evidence="1 6">Multi-pass membrane protein</topology>
    </subcellularLocation>
</comment>
<evidence type="ECO:0000256" key="2">
    <source>
        <dbReference type="ARBA" id="ARBA00006921"/>
    </source>
</evidence>
<gene>
    <name evidence="7" type="ORF">FFLO_02957</name>
</gene>
<feature type="transmembrane region" description="Helical" evidence="6">
    <location>
        <begin position="44"/>
        <end position="62"/>
    </location>
</feature>
<dbReference type="GO" id="GO:0005375">
    <property type="term" value="F:copper ion transmembrane transporter activity"/>
    <property type="evidence" value="ECO:0007669"/>
    <property type="project" value="UniProtKB-UniRule"/>
</dbReference>
<name>A0A8K0JLK8_9TREE</name>
<evidence type="ECO:0000313" key="8">
    <source>
        <dbReference type="Proteomes" id="UP000812966"/>
    </source>
</evidence>
<dbReference type="EMBL" id="JABELV010000051">
    <property type="protein sequence ID" value="KAG7553602.1"/>
    <property type="molecule type" value="Genomic_DNA"/>
</dbReference>
<dbReference type="AlphaFoldDB" id="A0A8K0JLK8"/>
<reference evidence="7" key="1">
    <citation type="submission" date="2020-04" db="EMBL/GenBank/DDBJ databases">
        <title>Analysis of mating type loci in Filobasidium floriforme.</title>
        <authorList>
            <person name="Nowrousian M."/>
        </authorList>
    </citation>
    <scope>NUCLEOTIDE SEQUENCE</scope>
    <source>
        <strain evidence="7">CBS 6242</strain>
    </source>
</reference>
<dbReference type="PANTHER" id="PTHR12483">
    <property type="entry name" value="SOLUTE CARRIER FAMILY 31 COPPER TRANSPORTERS"/>
    <property type="match status" value="1"/>
</dbReference>